<comment type="subcellular location">
    <subcellularLocation>
        <location evidence="1">Virion</location>
    </subcellularLocation>
</comment>
<name>A0ABZ1G3H9_9ACTN</name>
<dbReference type="InterPro" id="IPR024455">
    <property type="entry name" value="Phage_capsid"/>
</dbReference>
<dbReference type="EMBL" id="CP109114">
    <property type="protein sequence ID" value="WSC14355.1"/>
    <property type="molecule type" value="Genomic_DNA"/>
</dbReference>
<accession>A0ABZ1G3H9</accession>
<evidence type="ECO:0000259" key="2">
    <source>
        <dbReference type="Pfam" id="PF05065"/>
    </source>
</evidence>
<keyword evidence="4" id="KW-1185">Reference proteome</keyword>
<dbReference type="RefSeq" id="WP_326592841.1">
    <property type="nucleotide sequence ID" value="NZ_CP109114.1"/>
</dbReference>
<dbReference type="InterPro" id="IPR054612">
    <property type="entry name" value="Phage_capsid-like_C"/>
</dbReference>
<protein>
    <submittedName>
        <fullName evidence="3">Phage major capsid protein</fullName>
    </submittedName>
</protein>
<proteinExistence type="predicted"/>
<evidence type="ECO:0000256" key="1">
    <source>
        <dbReference type="ARBA" id="ARBA00004328"/>
    </source>
</evidence>
<dbReference type="SUPFAM" id="SSF56563">
    <property type="entry name" value="Major capsid protein gp5"/>
    <property type="match status" value="1"/>
</dbReference>
<feature type="domain" description="Phage capsid-like C-terminal" evidence="2">
    <location>
        <begin position="153"/>
        <end position="419"/>
    </location>
</feature>
<dbReference type="Proteomes" id="UP001330827">
    <property type="component" value="Chromosome"/>
</dbReference>
<reference evidence="3 4" key="1">
    <citation type="submission" date="2022-10" db="EMBL/GenBank/DDBJ databases">
        <title>The complete genomes of actinobacterial strains from the NBC collection.</title>
        <authorList>
            <person name="Joergensen T.S."/>
            <person name="Alvarez Arevalo M."/>
            <person name="Sterndorff E.B."/>
            <person name="Faurdal D."/>
            <person name="Vuksanovic O."/>
            <person name="Mourched A.-S."/>
            <person name="Charusanti P."/>
            <person name="Shaw S."/>
            <person name="Blin K."/>
            <person name="Weber T."/>
        </authorList>
    </citation>
    <scope>NUCLEOTIDE SEQUENCE [LARGE SCALE GENOMIC DNA]</scope>
    <source>
        <strain evidence="3 4">NBC 01769</strain>
    </source>
</reference>
<gene>
    <name evidence="3" type="ORF">OIE64_16895</name>
</gene>
<dbReference type="Gene3D" id="3.30.2400.10">
    <property type="entry name" value="Major capsid protein gp5"/>
    <property type="match status" value="1"/>
</dbReference>
<organism evidence="3 4">
    <name type="scientific">Streptomyces brevispora</name>
    <dbReference type="NCBI Taxonomy" id="887462"/>
    <lineage>
        <taxon>Bacteria</taxon>
        <taxon>Bacillati</taxon>
        <taxon>Actinomycetota</taxon>
        <taxon>Actinomycetes</taxon>
        <taxon>Kitasatosporales</taxon>
        <taxon>Streptomycetaceae</taxon>
        <taxon>Streptomyces</taxon>
    </lineage>
</organism>
<dbReference type="Gene3D" id="3.30.2320.10">
    <property type="entry name" value="hypothetical protein PF0899 domain"/>
    <property type="match status" value="1"/>
</dbReference>
<evidence type="ECO:0000313" key="3">
    <source>
        <dbReference type="EMBL" id="WSC14355.1"/>
    </source>
</evidence>
<evidence type="ECO:0000313" key="4">
    <source>
        <dbReference type="Proteomes" id="UP001330827"/>
    </source>
</evidence>
<dbReference type="NCBIfam" id="TIGR01554">
    <property type="entry name" value="major_cap_HK97"/>
    <property type="match status" value="1"/>
</dbReference>
<dbReference type="Pfam" id="PF05065">
    <property type="entry name" value="Phage_capsid"/>
    <property type="match status" value="1"/>
</dbReference>
<sequence length="425" mass="45700">MTLREKLQALLKEAADIVAKAASEDGRDFTDEEVTRINEIKTESDGLAVKVKAADDAQAAAAAMAGQAADRPAPKLTGVKDRQEDSDAVTFGARFTKSGLYQEFRKSNPSGIGQGSPVDIGRVRVGSMKEWLASRKATASPLQVALGHVAPIRMPMVDQVDRDNLTILDLLSRGETAGNFEYLQVTGVTRNAAVVADEILPGDANVKPTSTMQTSLADAKVYTYADGYDVTNSLLSDAPALATYMDGELEYSLDSVIEDKLLNGTGTSGEPKGILHTTGVQSLTYTPGTDAMAQVKAIRQAITKITTLPGGNVTACLMSPEDDEAWDLMQDANDRFFGQGPFGQGPNTSWGRARALSQRLAPGTVILGDWKQVALLDREGLSVLAFNQHKDYAQRNLVYVRAELRAAQVIWKPNRLIVISPEDKG</sequence>